<dbReference type="GeneID" id="37194912"/>
<dbReference type="OrthoDB" id="4221626at2759"/>
<dbReference type="EMBL" id="KZ824271">
    <property type="protein sequence ID" value="RAL15596.1"/>
    <property type="molecule type" value="Genomic_DNA"/>
</dbReference>
<keyword evidence="3" id="KW-1185">Reference proteome</keyword>
<proteinExistence type="predicted"/>
<sequence length="299" mass="33374">MARLCIPGLPFRKDPAPTASRIKSQPAFASFHHLSRVTFRRNVPCYAPRPLTYSHVPTPSPRTAVRVFQEIRKGSNLPVRSQVRTSSSRSPTVVGPAAVSRTSVRQAAQGSWAPAQSTTKPPLPLQPEPASTPAAYVKMTAREMVARIDAVLARSAATREGATRAPVSCLSAVRKDKSKKRVRFCETTEVLTVPRWIERKEHAFPGPLSCLGHLQAWKVTPLHEPDEDGEMEKYTTYWGSESYAYLSTHDATSPGDRYLCAWNSLAWVRAKRPAWDDPMVFSGWLDMRAKLRGRGHFRL</sequence>
<accession>A0A395I6U8</accession>
<evidence type="ECO:0000256" key="1">
    <source>
        <dbReference type="SAM" id="MobiDB-lite"/>
    </source>
</evidence>
<name>A0A395I6U8_ASPHC</name>
<evidence type="ECO:0000313" key="2">
    <source>
        <dbReference type="EMBL" id="RAL15596.1"/>
    </source>
</evidence>
<feature type="compositionally biased region" description="Polar residues" evidence="1">
    <location>
        <begin position="100"/>
        <end position="120"/>
    </location>
</feature>
<protein>
    <submittedName>
        <fullName evidence="2">Uncharacterized protein</fullName>
    </submittedName>
</protein>
<dbReference type="Proteomes" id="UP000248961">
    <property type="component" value="Unassembled WGS sequence"/>
</dbReference>
<gene>
    <name evidence="2" type="ORF">BO97DRAFT_217226</name>
</gene>
<reference evidence="2 3" key="1">
    <citation type="submission" date="2018-02" db="EMBL/GenBank/DDBJ databases">
        <title>The genomes of Aspergillus section Nigri reveals drivers in fungal speciation.</title>
        <authorList>
            <consortium name="DOE Joint Genome Institute"/>
            <person name="Vesth T.C."/>
            <person name="Nybo J."/>
            <person name="Theobald S."/>
            <person name="Brandl J."/>
            <person name="Frisvad J.C."/>
            <person name="Nielsen K.F."/>
            <person name="Lyhne E.K."/>
            <person name="Kogle M.E."/>
            <person name="Kuo A."/>
            <person name="Riley R."/>
            <person name="Clum A."/>
            <person name="Nolan M."/>
            <person name="Lipzen A."/>
            <person name="Salamov A."/>
            <person name="Henrissat B."/>
            <person name="Wiebenga A."/>
            <person name="De vries R.P."/>
            <person name="Grigoriev I.V."/>
            <person name="Mortensen U.H."/>
            <person name="Andersen M.R."/>
            <person name="Baker S.E."/>
        </authorList>
    </citation>
    <scope>NUCLEOTIDE SEQUENCE [LARGE SCALE GENOMIC DNA]</scope>
    <source>
        <strain evidence="2 3">CBS 101889</strain>
    </source>
</reference>
<organism evidence="2 3">
    <name type="scientific">Aspergillus homomorphus (strain CBS 101889)</name>
    <dbReference type="NCBI Taxonomy" id="1450537"/>
    <lineage>
        <taxon>Eukaryota</taxon>
        <taxon>Fungi</taxon>
        <taxon>Dikarya</taxon>
        <taxon>Ascomycota</taxon>
        <taxon>Pezizomycotina</taxon>
        <taxon>Eurotiomycetes</taxon>
        <taxon>Eurotiomycetidae</taxon>
        <taxon>Eurotiales</taxon>
        <taxon>Aspergillaceae</taxon>
        <taxon>Aspergillus</taxon>
        <taxon>Aspergillus subgen. Circumdati</taxon>
    </lineage>
</organism>
<feature type="region of interest" description="Disordered" evidence="1">
    <location>
        <begin position="78"/>
        <end position="130"/>
    </location>
</feature>
<dbReference type="RefSeq" id="XP_025554750.1">
    <property type="nucleotide sequence ID" value="XM_025690623.1"/>
</dbReference>
<dbReference type="AlphaFoldDB" id="A0A395I6U8"/>
<feature type="compositionally biased region" description="Low complexity" evidence="1">
    <location>
        <begin position="78"/>
        <end position="94"/>
    </location>
</feature>
<evidence type="ECO:0000313" key="3">
    <source>
        <dbReference type="Proteomes" id="UP000248961"/>
    </source>
</evidence>
<dbReference type="VEuPathDB" id="FungiDB:BO97DRAFT_217226"/>